<dbReference type="OrthoDB" id="2201328at2759"/>
<feature type="compositionally biased region" description="Basic and acidic residues" evidence="2">
    <location>
        <begin position="126"/>
        <end position="153"/>
    </location>
</feature>
<evidence type="ECO:0000313" key="4">
    <source>
        <dbReference type="Proteomes" id="UP000192639"/>
    </source>
</evidence>
<feature type="region of interest" description="Disordered" evidence="2">
    <location>
        <begin position="540"/>
        <end position="560"/>
    </location>
</feature>
<reference evidence="3 4" key="1">
    <citation type="journal article" date="2017" name="Environ. Microbiol.">
        <title>Decay of the glycolytic pathway and adaptation to intranuclear parasitism within Enterocytozoonidae microsporidia.</title>
        <authorList>
            <person name="Wiredu Boakye D."/>
            <person name="Jaroenlak P."/>
            <person name="Prachumwat A."/>
            <person name="Williams T.A."/>
            <person name="Bateman K.S."/>
            <person name="Itsathitphaisarn O."/>
            <person name="Sritunyalucksana K."/>
            <person name="Paszkiewicz K.H."/>
            <person name="Moore K.A."/>
            <person name="Stentiford G.D."/>
            <person name="Williams B.A."/>
        </authorList>
    </citation>
    <scope>NUCLEOTIDE SEQUENCE [LARGE SCALE GENOMIC DNA]</scope>
    <source>
        <strain evidence="3 4">GB1</strain>
    </source>
</reference>
<evidence type="ECO:0000256" key="1">
    <source>
        <dbReference type="SAM" id="Coils"/>
    </source>
</evidence>
<dbReference type="VEuPathDB" id="MicrosporidiaDB:ECANGB1_1197"/>
<proteinExistence type="predicted"/>
<dbReference type="EMBL" id="LWDP01000034">
    <property type="protein sequence ID" value="ORD94036.1"/>
    <property type="molecule type" value="Genomic_DNA"/>
</dbReference>
<keyword evidence="4" id="KW-1185">Reference proteome</keyword>
<organism evidence="3 4">
    <name type="scientific">Enterospora canceri</name>
    <dbReference type="NCBI Taxonomy" id="1081671"/>
    <lineage>
        <taxon>Eukaryota</taxon>
        <taxon>Fungi</taxon>
        <taxon>Fungi incertae sedis</taxon>
        <taxon>Microsporidia</taxon>
        <taxon>Enterocytozoonidae</taxon>
        <taxon>Enterospora</taxon>
    </lineage>
</organism>
<name>A0A1Y1S6I7_9MICR</name>
<evidence type="ECO:0000256" key="2">
    <source>
        <dbReference type="SAM" id="MobiDB-lite"/>
    </source>
</evidence>
<feature type="compositionally biased region" description="Low complexity" evidence="2">
    <location>
        <begin position="543"/>
        <end position="560"/>
    </location>
</feature>
<feature type="compositionally biased region" description="Low complexity" evidence="2">
    <location>
        <begin position="80"/>
        <end position="90"/>
    </location>
</feature>
<accession>A0A1Y1S6I7</accession>
<feature type="coiled-coil region" evidence="1">
    <location>
        <begin position="269"/>
        <end position="313"/>
    </location>
</feature>
<evidence type="ECO:0000313" key="3">
    <source>
        <dbReference type="EMBL" id="ORD94036.1"/>
    </source>
</evidence>
<dbReference type="AlphaFoldDB" id="A0A1Y1S6I7"/>
<keyword evidence="1" id="KW-0175">Coiled coil</keyword>
<gene>
    <name evidence="3" type="ORF">ECANGB1_1197</name>
</gene>
<sequence length="685" mass="76239">MELIQRFILTPVEGRTLQENAQEHGHREPHTHFQEHFEYEPFPSRDGDGSNENREELTETGELGELGESGRSDELGEYGTTHSTTHSTTHNHPIHPLEESHRIPAGSNTSLNSGQKTGPVAPDAPFTKKVDGKERPGPTEEDHEKKAEQMGKMDEFVTGMGQGAYDRSMERGLLPEEAEANRAAAQSYARAYEEYKMDGLSPEEADQRARSIFKDMNSIAPNGADLFSDLNTLTIINESRESVPSGTLGERYPSAMLESEAAHARDREVKEVEKRKDAANLVSHALERDGALKNRIQEEMAAVVEKLRALRRMKADTIESRVDSNNNSPGEIEDPAVKERLKTVRETYGQMVAESQAPPRRRSLKDLTMQNEKDEKMAEENRRVYTEHVEGRRAAAAAQEQRAAETAERIEKEEAVERAIPGGYDNEAVNRTLSESAEQKANEQAEAQEQIDEVVATAGETAYQNVMSLGGSVEEAEKSQTEAARLKTDQIKEEMDQRVDEIKEQLGEQMDPQTAESMARHIVTVHELKEVLKTIERGGSVDTSSNTISSNSNTTTNTSNTTNITNNVTIISATPDDEGTVSLEHVVLTLPLPADAEPTPRTEADQQNEEIVEERRETYRNTRVDTGGKPFYTGLPELVGEDGSTTILSEGLHKIIVGKGRIEMDENTVEQMRSLDLMERDRPQL</sequence>
<feature type="coiled-coil region" evidence="1">
    <location>
        <begin position="393"/>
        <end position="457"/>
    </location>
</feature>
<feature type="compositionally biased region" description="Polar residues" evidence="2">
    <location>
        <begin position="106"/>
        <end position="116"/>
    </location>
</feature>
<dbReference type="Proteomes" id="UP000192639">
    <property type="component" value="Unassembled WGS sequence"/>
</dbReference>
<feature type="region of interest" description="Disordered" evidence="2">
    <location>
        <begin position="19"/>
        <end position="153"/>
    </location>
</feature>
<comment type="caution">
    <text evidence="3">The sequence shown here is derived from an EMBL/GenBank/DDBJ whole genome shotgun (WGS) entry which is preliminary data.</text>
</comment>
<protein>
    <submittedName>
        <fullName evidence="3">Uncharacterized protein</fullName>
    </submittedName>
</protein>
<feature type="compositionally biased region" description="Basic and acidic residues" evidence="2">
    <location>
        <begin position="21"/>
        <end position="57"/>
    </location>
</feature>